<protein>
    <submittedName>
        <fullName evidence="2">Putative transglycosylase</fullName>
    </submittedName>
</protein>
<gene>
    <name evidence="2" type="ORF">MM415A06797_0003</name>
    <name evidence="3" type="ORF">MM415B04916_0003</name>
</gene>
<dbReference type="InterPro" id="IPR023346">
    <property type="entry name" value="Lysozyme-like_dom_sf"/>
</dbReference>
<evidence type="ECO:0000259" key="1">
    <source>
        <dbReference type="Pfam" id="PF01464"/>
    </source>
</evidence>
<sequence length="114" mass="12468">MLVALALTAALRLAPAPVMVPFMATAAGMDVQMACCMVSAESNWDALAVGKLGERGLWQIHPQTWAWAREKMGADTDFALAFDALENTTTALWLIGEGYSHWWSTYPVCMEGCR</sequence>
<reference evidence="2" key="1">
    <citation type="submission" date="2020-03" db="EMBL/GenBank/DDBJ databases">
        <title>The deep terrestrial virosphere.</title>
        <authorList>
            <person name="Holmfeldt K."/>
            <person name="Nilsson E."/>
            <person name="Simone D."/>
            <person name="Lopez-Fernandez M."/>
            <person name="Wu X."/>
            <person name="de Brujin I."/>
            <person name="Lundin D."/>
            <person name="Andersson A."/>
            <person name="Bertilsson S."/>
            <person name="Dopson M."/>
        </authorList>
    </citation>
    <scope>NUCLEOTIDE SEQUENCE</scope>
    <source>
        <strain evidence="2">MM415A06797</strain>
        <strain evidence="3">MM415B04916</strain>
    </source>
</reference>
<evidence type="ECO:0000313" key="3">
    <source>
        <dbReference type="EMBL" id="QJA96154.1"/>
    </source>
</evidence>
<proteinExistence type="predicted"/>
<dbReference type="EMBL" id="MT143375">
    <property type="protein sequence ID" value="QJA96154.1"/>
    <property type="molecule type" value="Genomic_DNA"/>
</dbReference>
<accession>A0A6M3JEU9</accession>
<dbReference type="EMBL" id="MT141615">
    <property type="protein sequence ID" value="QJA68413.1"/>
    <property type="molecule type" value="Genomic_DNA"/>
</dbReference>
<dbReference type="AlphaFoldDB" id="A0A6M3JEU9"/>
<evidence type="ECO:0000313" key="2">
    <source>
        <dbReference type="EMBL" id="QJA68413.1"/>
    </source>
</evidence>
<dbReference type="Gene3D" id="1.10.530.10">
    <property type="match status" value="1"/>
</dbReference>
<dbReference type="InterPro" id="IPR008258">
    <property type="entry name" value="Transglycosylase_SLT_dom_1"/>
</dbReference>
<organism evidence="2">
    <name type="scientific">viral metagenome</name>
    <dbReference type="NCBI Taxonomy" id="1070528"/>
    <lineage>
        <taxon>unclassified sequences</taxon>
        <taxon>metagenomes</taxon>
        <taxon>organismal metagenomes</taxon>
    </lineage>
</organism>
<dbReference type="Pfam" id="PF01464">
    <property type="entry name" value="SLT"/>
    <property type="match status" value="1"/>
</dbReference>
<feature type="domain" description="Transglycosylase SLT" evidence="1">
    <location>
        <begin position="25"/>
        <end position="101"/>
    </location>
</feature>
<name>A0A6M3JEU9_9ZZZZ</name>
<dbReference type="SUPFAM" id="SSF53955">
    <property type="entry name" value="Lysozyme-like"/>
    <property type="match status" value="1"/>
</dbReference>